<feature type="region of interest" description="Disordered" evidence="2">
    <location>
        <begin position="190"/>
        <end position="215"/>
    </location>
</feature>
<reference evidence="3 4" key="1">
    <citation type="submission" date="2017-11" db="EMBL/GenBank/DDBJ databases">
        <title>Population delineation of vibrios coincides with oyster pathogenicity.</title>
        <authorList>
            <person name="Bruto M."/>
            <person name="Labreuche Y."/>
            <person name="James A."/>
            <person name="Piel D."/>
            <person name="Chenivesse S."/>
            <person name="Petton B."/>
            <person name="Polz M.F."/>
            <person name="Le Roux F."/>
        </authorList>
    </citation>
    <scope>NUCLEOTIDE SEQUENCE [LARGE SCALE GENOMIC DNA]</scope>
    <source>
        <strain evidence="3 4">FF_144</strain>
    </source>
</reference>
<keyword evidence="1" id="KW-0175">Coiled coil</keyword>
<name>A0A2T5F0W9_VIBSP</name>
<proteinExistence type="predicted"/>
<sequence>MKKLKTIKQINAVFKSNIETNENISEEQMKLLQLKTDAIKELNEETFSMLAIDIINSSSKEIRDEWKQFESKHNQKTTYPVIKNFINKLSEYNNSNTKKIEELQRQMFEQKDEVVTHQLSVIKSKIEHNLEKVRVLNYTFDGQLSKNKINALILISENQSKLDATLLNQLETLLTSYQKASVNAVKNLTHSQDTVDQHNDTSMTGEAHIDDNKED</sequence>
<feature type="coiled-coil region" evidence="1">
    <location>
        <begin position="86"/>
        <end position="113"/>
    </location>
</feature>
<dbReference type="EMBL" id="PIFK01000003">
    <property type="protein sequence ID" value="PTP39387.1"/>
    <property type="molecule type" value="Genomic_DNA"/>
</dbReference>
<dbReference type="RefSeq" id="WP_108187183.1">
    <property type="nucleotide sequence ID" value="NZ_PIFK01000003.1"/>
</dbReference>
<evidence type="ECO:0000313" key="4">
    <source>
        <dbReference type="Proteomes" id="UP000244197"/>
    </source>
</evidence>
<dbReference type="AlphaFoldDB" id="A0A2T5F0W9"/>
<evidence type="ECO:0000256" key="2">
    <source>
        <dbReference type="SAM" id="MobiDB-lite"/>
    </source>
</evidence>
<protein>
    <submittedName>
        <fullName evidence="3">Uncharacterized protein</fullName>
    </submittedName>
</protein>
<evidence type="ECO:0000313" key="3">
    <source>
        <dbReference type="EMBL" id="PTP39387.1"/>
    </source>
</evidence>
<gene>
    <name evidence="3" type="ORF">CWO07_02130</name>
</gene>
<evidence type="ECO:0000256" key="1">
    <source>
        <dbReference type="SAM" id="Coils"/>
    </source>
</evidence>
<accession>A0A2T5F0W9</accession>
<comment type="caution">
    <text evidence="3">The sequence shown here is derived from an EMBL/GenBank/DDBJ whole genome shotgun (WGS) entry which is preliminary data.</text>
</comment>
<dbReference type="Proteomes" id="UP000244197">
    <property type="component" value="Unassembled WGS sequence"/>
</dbReference>
<organism evidence="3 4">
    <name type="scientific">Vibrio splendidus</name>
    <dbReference type="NCBI Taxonomy" id="29497"/>
    <lineage>
        <taxon>Bacteria</taxon>
        <taxon>Pseudomonadati</taxon>
        <taxon>Pseudomonadota</taxon>
        <taxon>Gammaproteobacteria</taxon>
        <taxon>Vibrionales</taxon>
        <taxon>Vibrionaceae</taxon>
        <taxon>Vibrio</taxon>
    </lineage>
</organism>